<evidence type="ECO:0000313" key="4">
    <source>
        <dbReference type="EMBL" id="ROT90736.1"/>
    </source>
</evidence>
<reference evidence="5" key="1">
    <citation type="submission" date="2018-05" db="EMBL/GenBank/DDBJ databases">
        <title>Genome Sequencing of selected type strains of the family Eggerthellaceae.</title>
        <authorList>
            <person name="Danylec N."/>
            <person name="Stoll D.A."/>
            <person name="Doetsch A."/>
            <person name="Huch M."/>
        </authorList>
    </citation>
    <scope>NUCLEOTIDE SEQUENCE [LARGE SCALE GENOMIC DNA]</scope>
    <source>
        <strain evidence="5">DSM 27213</strain>
    </source>
</reference>
<feature type="region of interest" description="Disordered" evidence="1">
    <location>
        <begin position="1"/>
        <end position="100"/>
    </location>
</feature>
<dbReference type="Proteomes" id="UP000462865">
    <property type="component" value="Unassembled WGS sequence"/>
</dbReference>
<feature type="compositionally biased region" description="Basic and acidic residues" evidence="1">
    <location>
        <begin position="23"/>
        <end position="38"/>
    </location>
</feature>
<proteinExistence type="predicted"/>
<dbReference type="Proteomes" id="UP000285258">
    <property type="component" value="Unassembled WGS sequence"/>
</dbReference>
<keyword evidence="2" id="KW-0812">Transmembrane</keyword>
<keyword evidence="2" id="KW-0472">Membrane</keyword>
<evidence type="ECO:0000313" key="5">
    <source>
        <dbReference type="Proteomes" id="UP000285258"/>
    </source>
</evidence>
<reference evidence="3 6" key="4">
    <citation type="journal article" date="2019" name="Nat. Med.">
        <title>A library of human gut bacterial isolates paired with longitudinal multiomics data enables mechanistic microbiome research.</title>
        <authorList>
            <person name="Poyet M."/>
            <person name="Groussin M."/>
            <person name="Gibbons S.M."/>
            <person name="Avila-Pacheco J."/>
            <person name="Jiang X."/>
            <person name="Kearney S.M."/>
            <person name="Perrotta A.R."/>
            <person name="Berdy B."/>
            <person name="Zhao S."/>
            <person name="Lieberman T.D."/>
            <person name="Swanson P.K."/>
            <person name="Smith M."/>
            <person name="Roesemann S."/>
            <person name="Alexander J.E."/>
            <person name="Rich S.A."/>
            <person name="Livny J."/>
            <person name="Vlamakis H."/>
            <person name="Clish C."/>
            <person name="Bullock K."/>
            <person name="Deik A."/>
            <person name="Scott J."/>
            <person name="Pierce K.A."/>
            <person name="Xavier R.J."/>
            <person name="Alm E.J."/>
        </authorList>
    </citation>
    <scope>NUCLEOTIDE SEQUENCE [LARGE SCALE GENOMIC DNA]</scope>
    <source>
        <strain evidence="3 6">BIOML-A1</strain>
    </source>
</reference>
<feature type="transmembrane region" description="Helical" evidence="2">
    <location>
        <begin position="103"/>
        <end position="132"/>
    </location>
</feature>
<sequence>MIARDDNTAARPTALGRGLDTLMGERDVQGGTEKKSARGTDNGRAQDAGDTDRTRETDQAEASSSVGHSDGAGFRQQDGEPSPSHPSPHGNNSQNARPQASGIAVVSGLIAGGAAGAVAIAAFALLGVRAVLSMQRRNRLF</sequence>
<protein>
    <submittedName>
        <fullName evidence="4">Uncharacterized protein</fullName>
    </submittedName>
</protein>
<dbReference type="EMBL" id="QIBW01000004">
    <property type="protein sequence ID" value="ROT90736.1"/>
    <property type="molecule type" value="Genomic_DNA"/>
</dbReference>
<gene>
    <name evidence="4" type="ORF">DMP12_04345</name>
    <name evidence="3" type="ORF">GKG38_04015</name>
</gene>
<keyword evidence="2" id="KW-1133">Transmembrane helix</keyword>
<dbReference type="EMBL" id="WKZA01000010">
    <property type="protein sequence ID" value="MSA94238.1"/>
    <property type="molecule type" value="Genomic_DNA"/>
</dbReference>
<evidence type="ECO:0000256" key="1">
    <source>
        <dbReference type="SAM" id="MobiDB-lite"/>
    </source>
</evidence>
<accession>A0A423ULM9</accession>
<evidence type="ECO:0000313" key="3">
    <source>
        <dbReference type="EMBL" id="MSA94238.1"/>
    </source>
</evidence>
<dbReference type="AlphaFoldDB" id="A0A423ULM9"/>
<reference evidence="4" key="2">
    <citation type="journal article" date="2019" name="Int. J. Syst. Evol. Microbiol.">
        <title>Gordonibacter faecihominis is a later heterotypic synonym of Gordonibacter urolithinfaciens.</title>
        <authorList>
            <person name="Danylec N."/>
            <person name="Stoll D.A."/>
            <person name="Huch M."/>
        </authorList>
    </citation>
    <scope>NUCLEOTIDE SEQUENCE</scope>
    <source>
        <strain evidence="4">DSM 27213</strain>
    </source>
</reference>
<comment type="caution">
    <text evidence="4">The sequence shown here is derived from an EMBL/GenBank/DDBJ whole genome shotgun (WGS) entry which is preliminary data.</text>
</comment>
<organism evidence="4 5">
    <name type="scientific">Gordonibacter urolithinfaciens</name>
    <dbReference type="NCBI Taxonomy" id="1335613"/>
    <lineage>
        <taxon>Bacteria</taxon>
        <taxon>Bacillati</taxon>
        <taxon>Actinomycetota</taxon>
        <taxon>Coriobacteriia</taxon>
        <taxon>Eggerthellales</taxon>
        <taxon>Eggerthellaceae</taxon>
        <taxon>Gordonibacter</taxon>
    </lineage>
</organism>
<dbReference type="RefSeq" id="WP_096227114.1">
    <property type="nucleotide sequence ID" value="NZ_CP168029.1"/>
</dbReference>
<evidence type="ECO:0000256" key="2">
    <source>
        <dbReference type="SAM" id="Phobius"/>
    </source>
</evidence>
<name>A0A423ULM9_9ACTN</name>
<evidence type="ECO:0000313" key="6">
    <source>
        <dbReference type="Proteomes" id="UP000462865"/>
    </source>
</evidence>
<reference evidence="4" key="3">
    <citation type="journal article" date="2019" name="Microbiol. Resour. Announc.">
        <title>Draft Genome Sequences of Type Strains of Gordonibacter faecihominis, Paraeggerthella hongkongensis, Parvibacter caecicola,Slackia equolifaciens, Slackia faecicanis, and Slackia isoflavoniconvertens.</title>
        <authorList>
            <person name="Danylec N."/>
            <person name="Stoll D.A."/>
            <person name="Dotsch A."/>
            <person name="Huch M."/>
        </authorList>
    </citation>
    <scope>NUCLEOTIDE SEQUENCE</scope>
    <source>
        <strain evidence="4">DSM 27213</strain>
    </source>
</reference>